<sequence>MTGYLFFSILTSVGWTESSVSNGVHLQGRQIFKQDDGERQKFPVWLRHMRGPLPNPRKLKGFRGSCTEFNNFLCYENLREAGFMTSMQAHFGGVRHIVDFRPVPGTLKGKEAKEPEIILKLVRNFSCSSPVGSKLIIMLPITFSVNCKKHHAKGSKMPPLDQTLGKNDHKTQLWKFLQEPKFFFQTTDPIFCLLLMKLYIPAGLENSDMKERLSPIIGHPKVPGIASISFGEALFVLNRTNKTTTKTITNNITIKMIKSILDCVKSAKFDEFICDILLMISRMFCEQLSIKK</sequence>
<dbReference type="InParanoid" id="A0A3Q7G3M5"/>
<evidence type="ECO:0000313" key="2">
    <source>
        <dbReference type="EnsemblPlants" id="Solyc04g071155.1.1"/>
    </source>
</evidence>
<accession>A0A3Q7G3M5</accession>
<proteinExistence type="predicted"/>
<organism evidence="2">
    <name type="scientific">Solanum lycopersicum</name>
    <name type="common">Tomato</name>
    <name type="synonym">Lycopersicon esculentum</name>
    <dbReference type="NCBI Taxonomy" id="4081"/>
    <lineage>
        <taxon>Eukaryota</taxon>
        <taxon>Viridiplantae</taxon>
        <taxon>Streptophyta</taxon>
        <taxon>Embryophyta</taxon>
        <taxon>Tracheophyta</taxon>
        <taxon>Spermatophyta</taxon>
        <taxon>Magnoliopsida</taxon>
        <taxon>eudicotyledons</taxon>
        <taxon>Gunneridae</taxon>
        <taxon>Pentapetalae</taxon>
        <taxon>asterids</taxon>
        <taxon>lamiids</taxon>
        <taxon>Solanales</taxon>
        <taxon>Solanaceae</taxon>
        <taxon>Solanoideae</taxon>
        <taxon>Solaneae</taxon>
        <taxon>Solanum</taxon>
        <taxon>Solanum subgen. Lycopersicon</taxon>
    </lineage>
</organism>
<feature type="signal peptide" evidence="1">
    <location>
        <begin position="1"/>
        <end position="16"/>
    </location>
</feature>
<name>A0A3Q7G3M5_SOLLC</name>
<keyword evidence="1" id="KW-0732">Signal</keyword>
<keyword evidence="3" id="KW-1185">Reference proteome</keyword>
<dbReference type="Proteomes" id="UP000004994">
    <property type="component" value="Chromosome 4"/>
</dbReference>
<protein>
    <submittedName>
        <fullName evidence="2">Uncharacterized protein</fullName>
    </submittedName>
</protein>
<evidence type="ECO:0000313" key="3">
    <source>
        <dbReference type="Proteomes" id="UP000004994"/>
    </source>
</evidence>
<feature type="chain" id="PRO_5018748490" evidence="1">
    <location>
        <begin position="17"/>
        <end position="292"/>
    </location>
</feature>
<evidence type="ECO:0000256" key="1">
    <source>
        <dbReference type="SAM" id="SignalP"/>
    </source>
</evidence>
<reference evidence="2" key="1">
    <citation type="journal article" date="2012" name="Nature">
        <title>The tomato genome sequence provides insights into fleshy fruit evolution.</title>
        <authorList>
            <consortium name="Tomato Genome Consortium"/>
        </authorList>
    </citation>
    <scope>NUCLEOTIDE SEQUENCE [LARGE SCALE GENOMIC DNA]</scope>
    <source>
        <strain evidence="2">cv. Heinz 1706</strain>
    </source>
</reference>
<dbReference type="Gramene" id="Solyc04g071155.1.1">
    <property type="protein sequence ID" value="Solyc04g071155.1.1"/>
    <property type="gene ID" value="Solyc04g071155.1"/>
</dbReference>
<reference evidence="2" key="2">
    <citation type="submission" date="2019-01" db="UniProtKB">
        <authorList>
            <consortium name="EnsemblPlants"/>
        </authorList>
    </citation>
    <scope>IDENTIFICATION</scope>
    <source>
        <strain evidence="2">cv. Heinz 1706</strain>
    </source>
</reference>
<dbReference type="AlphaFoldDB" id="A0A3Q7G3M5"/>
<dbReference type="EnsemblPlants" id="Solyc04g071155.1.1">
    <property type="protein sequence ID" value="Solyc04g071155.1.1"/>
    <property type="gene ID" value="Solyc04g071155.1"/>
</dbReference>